<proteinExistence type="predicted"/>
<evidence type="ECO:0000313" key="2">
    <source>
        <dbReference type="EMBL" id="KAG8174560.1"/>
    </source>
</evidence>
<dbReference type="AlphaFoldDB" id="A0AAV6TT26"/>
<gene>
    <name evidence="2" type="ORF">JTE90_022426</name>
</gene>
<evidence type="ECO:0000256" key="1">
    <source>
        <dbReference type="SAM" id="Coils"/>
    </source>
</evidence>
<sequence>MDPFTPDEVKARLYRFENSAPGPDRISYAHLKKLIHLTSFSPRSSIFACVPGEFLVSGKHPRPYFSIRRVTLKSSPTGAPSPCAPPCTNFSPAALPLVSPIGSLRRKSCPRPKRASCRSTGLLNITSLFPERYAGPRPEESTTQDDDTYNILAFADDLLLIAKSQEELQTLLDLLPPISKRLSLLVNPAKCRSIHLSGIAPRGHRPTPFNIGGQPLEIIPDHIPASFLGTPIGFQLCQNTEEVERLLALAKQIGESCLAPWQRIDAFKSFFFPSLNFAMRTGEYSKEQLRQIDVEVRKFVKVTLNLVGPASSASNHYLYGASDAGCLGLPCLEDEHDVVLVDSAFKLLTSRDPRVRHIAWMDLADQIQARTATHDPKPPQLMSRHSFPTSVLYLKHNPDNPMPNYCVPLRALQDNFKKGDSPFHRQLYAKCCELEKFFEAHDKYPLSMPMRNVLIGEFVRPLIDTIINYDTAKVDSLVEAKKFKIEIEKVKKELNRANTKIKSLEEEIQKERISSRKFLDNGIALKGTIEEFERVYEGKARDLDNQHCQRLSVFEDLEKQRKADFGVFCDKVDEVRNNEYIAVKGTLSSYNDRLGDQWKVIEKVSAEVTNVKEVVMEALDGFKKDIANIAAASAGPSVPGTSTYADVTKAPDTGSFSVFIDLPKGEGEVTITDLRSALNDISREQDIRFIGVYETKKGAKISTPTKAEADRIKEVIHSVPSLEQLKTHIPKKEGPKVILKFTSINDEKVLKEQLPIKNPQFENLDFKILFKIKVGDQFHWIFEVPPSAYRGLMKTGVVYLGLTRHRLLEFISVRFCRKCLNHGHTTGRCPFSDSRCGKCGGGPHADKTEPCELNCYTCSQVNLKNDGTQEVIPTNHFPGSDGFPEHRRQIRLARARINCLIFYNLILTIP</sequence>
<name>A0AAV6TT26_9ARAC</name>
<keyword evidence="1" id="KW-0175">Coiled coil</keyword>
<accession>A0AAV6TT26</accession>
<evidence type="ECO:0008006" key="4">
    <source>
        <dbReference type="Google" id="ProtNLM"/>
    </source>
</evidence>
<organism evidence="2 3">
    <name type="scientific">Oedothorax gibbosus</name>
    <dbReference type="NCBI Taxonomy" id="931172"/>
    <lineage>
        <taxon>Eukaryota</taxon>
        <taxon>Metazoa</taxon>
        <taxon>Ecdysozoa</taxon>
        <taxon>Arthropoda</taxon>
        <taxon>Chelicerata</taxon>
        <taxon>Arachnida</taxon>
        <taxon>Araneae</taxon>
        <taxon>Araneomorphae</taxon>
        <taxon>Entelegynae</taxon>
        <taxon>Araneoidea</taxon>
        <taxon>Linyphiidae</taxon>
        <taxon>Erigoninae</taxon>
        <taxon>Oedothorax</taxon>
    </lineage>
</organism>
<evidence type="ECO:0000313" key="3">
    <source>
        <dbReference type="Proteomes" id="UP000827092"/>
    </source>
</evidence>
<reference evidence="2 3" key="1">
    <citation type="journal article" date="2022" name="Nat. Ecol. Evol.">
        <title>A masculinizing supergene underlies an exaggerated male reproductive morph in a spider.</title>
        <authorList>
            <person name="Hendrickx F."/>
            <person name="De Corte Z."/>
            <person name="Sonet G."/>
            <person name="Van Belleghem S.M."/>
            <person name="Kostlbacher S."/>
            <person name="Vangestel C."/>
        </authorList>
    </citation>
    <scope>NUCLEOTIDE SEQUENCE [LARGE SCALE GENOMIC DNA]</scope>
    <source>
        <strain evidence="2">W744_W776</strain>
    </source>
</reference>
<keyword evidence="3" id="KW-1185">Reference proteome</keyword>
<protein>
    <recommendedName>
        <fullName evidence="4">Reverse transcriptase domain-containing protein</fullName>
    </recommendedName>
</protein>
<dbReference type="Proteomes" id="UP000827092">
    <property type="component" value="Unassembled WGS sequence"/>
</dbReference>
<feature type="coiled-coil region" evidence="1">
    <location>
        <begin position="480"/>
        <end position="514"/>
    </location>
</feature>
<dbReference type="EMBL" id="JAFNEN010001188">
    <property type="protein sequence ID" value="KAG8174560.1"/>
    <property type="molecule type" value="Genomic_DNA"/>
</dbReference>
<comment type="caution">
    <text evidence="2">The sequence shown here is derived from an EMBL/GenBank/DDBJ whole genome shotgun (WGS) entry which is preliminary data.</text>
</comment>